<protein>
    <submittedName>
        <fullName evidence="2">Uncharacterized protein</fullName>
    </submittedName>
</protein>
<dbReference type="Proteomes" id="UP000557566">
    <property type="component" value="Unassembled WGS sequence"/>
</dbReference>
<name>A0A8H4LWG2_9HYPO</name>
<evidence type="ECO:0000313" key="2">
    <source>
        <dbReference type="EMBL" id="KAF4506117.1"/>
    </source>
</evidence>
<gene>
    <name evidence="2" type="ORF">G6O67_006234</name>
</gene>
<evidence type="ECO:0000313" key="3">
    <source>
        <dbReference type="Proteomes" id="UP000557566"/>
    </source>
</evidence>
<comment type="caution">
    <text evidence="2">The sequence shown here is derived from an EMBL/GenBank/DDBJ whole genome shotgun (WGS) entry which is preliminary data.</text>
</comment>
<reference evidence="2 3" key="1">
    <citation type="journal article" date="2020" name="Genome Biol. Evol.">
        <title>A new high-quality draft genome assembly of the Chinese cordyceps Ophiocordyceps sinensis.</title>
        <authorList>
            <person name="Shu R."/>
            <person name="Zhang J."/>
            <person name="Meng Q."/>
            <person name="Zhang H."/>
            <person name="Zhou G."/>
            <person name="Li M."/>
            <person name="Wu P."/>
            <person name="Zhao Y."/>
            <person name="Chen C."/>
            <person name="Qin Q."/>
        </authorList>
    </citation>
    <scope>NUCLEOTIDE SEQUENCE [LARGE SCALE GENOMIC DNA]</scope>
    <source>
        <strain evidence="2 3">IOZ07</strain>
    </source>
</reference>
<organism evidence="2 3">
    <name type="scientific">Ophiocordyceps sinensis</name>
    <dbReference type="NCBI Taxonomy" id="72228"/>
    <lineage>
        <taxon>Eukaryota</taxon>
        <taxon>Fungi</taxon>
        <taxon>Dikarya</taxon>
        <taxon>Ascomycota</taxon>
        <taxon>Pezizomycotina</taxon>
        <taxon>Sordariomycetes</taxon>
        <taxon>Hypocreomycetidae</taxon>
        <taxon>Hypocreales</taxon>
        <taxon>Ophiocordycipitaceae</taxon>
        <taxon>Ophiocordyceps</taxon>
    </lineage>
</organism>
<proteinExistence type="predicted"/>
<accession>A0A8H4LWG2</accession>
<evidence type="ECO:0000256" key="1">
    <source>
        <dbReference type="SAM" id="MobiDB-lite"/>
    </source>
</evidence>
<feature type="region of interest" description="Disordered" evidence="1">
    <location>
        <begin position="1"/>
        <end position="53"/>
    </location>
</feature>
<sequence length="97" mass="11710">MREWQESSEKLAEETRKAKEEWEKMEEEKKRKAEERKKTEELRRKQEARKRACRCKPMPSLRPSWCGKKCRPALFLSLMGGAKHVTSLPWEARKRSY</sequence>
<keyword evidence="3" id="KW-1185">Reference proteome</keyword>
<feature type="compositionally biased region" description="Basic and acidic residues" evidence="1">
    <location>
        <begin position="1"/>
        <end position="45"/>
    </location>
</feature>
<dbReference type="AlphaFoldDB" id="A0A8H4LWG2"/>
<dbReference type="EMBL" id="JAAVMX010000007">
    <property type="protein sequence ID" value="KAF4506117.1"/>
    <property type="molecule type" value="Genomic_DNA"/>
</dbReference>